<dbReference type="InterPro" id="IPR031941">
    <property type="entry name" value="DUF4773"/>
</dbReference>
<evidence type="ECO:0000256" key="1">
    <source>
        <dbReference type="SAM" id="MobiDB-lite"/>
    </source>
</evidence>
<dbReference type="OrthoDB" id="5952164at2759"/>
<dbReference type="PANTHER" id="PTHR36299:SF1">
    <property type="entry name" value="DUF4773 DOMAIN-CONTAINING PROTEIN"/>
    <property type="match status" value="1"/>
</dbReference>
<protein>
    <recommendedName>
        <fullName evidence="2">DUF4773 domain-containing protein</fullName>
    </recommendedName>
</protein>
<proteinExistence type="predicted"/>
<dbReference type="Pfam" id="PF15998">
    <property type="entry name" value="DUF4773"/>
    <property type="match status" value="1"/>
</dbReference>
<keyword evidence="4" id="KW-1185">Reference proteome</keyword>
<sequence length="202" mass="22624">MEEVRLLPGPCTCEQMMCDCCMDMSMESLNIENSACTSFGFDPGNFSLLMKMTWNDEPFFERSISGRNPPPLCLPVPTPGQIPRLDSCMIFSDIYFPGQNVHGCFDWEMKMEGEKMFRIPFGCMRMGADGFEMMKPGEEVVLPESDVADDESEANLGGNSMPRNERSVAISNREFHVRVAVAAEENYAKSALKNPLDAATDW</sequence>
<dbReference type="AlphaFoldDB" id="A0A8K0K6C2"/>
<evidence type="ECO:0000313" key="4">
    <source>
        <dbReference type="Proteomes" id="UP000792457"/>
    </source>
</evidence>
<organism evidence="3 4">
    <name type="scientific">Ladona fulva</name>
    <name type="common">Scarce chaser dragonfly</name>
    <name type="synonym">Libellula fulva</name>
    <dbReference type="NCBI Taxonomy" id="123851"/>
    <lineage>
        <taxon>Eukaryota</taxon>
        <taxon>Metazoa</taxon>
        <taxon>Ecdysozoa</taxon>
        <taxon>Arthropoda</taxon>
        <taxon>Hexapoda</taxon>
        <taxon>Insecta</taxon>
        <taxon>Pterygota</taxon>
        <taxon>Palaeoptera</taxon>
        <taxon>Odonata</taxon>
        <taxon>Epiprocta</taxon>
        <taxon>Anisoptera</taxon>
        <taxon>Libelluloidea</taxon>
        <taxon>Libellulidae</taxon>
        <taxon>Ladona</taxon>
    </lineage>
</organism>
<feature type="domain" description="DUF4773" evidence="2">
    <location>
        <begin position="10"/>
        <end position="130"/>
    </location>
</feature>
<comment type="caution">
    <text evidence="3">The sequence shown here is derived from an EMBL/GenBank/DDBJ whole genome shotgun (WGS) entry which is preliminary data.</text>
</comment>
<name>A0A8K0K6C2_LADFU</name>
<feature type="region of interest" description="Disordered" evidence="1">
    <location>
        <begin position="145"/>
        <end position="165"/>
    </location>
</feature>
<dbReference type="PANTHER" id="PTHR36299">
    <property type="entry name" value="AGAP008005-PA"/>
    <property type="match status" value="1"/>
</dbReference>
<accession>A0A8K0K6C2</accession>
<dbReference type="Proteomes" id="UP000792457">
    <property type="component" value="Unassembled WGS sequence"/>
</dbReference>
<gene>
    <name evidence="3" type="ORF">J437_LFUL009374</name>
</gene>
<reference evidence="3" key="2">
    <citation type="submission" date="2017-10" db="EMBL/GenBank/DDBJ databases">
        <title>Ladona fulva Genome sequencing and assembly.</title>
        <authorList>
            <person name="Murali S."/>
            <person name="Richards S."/>
            <person name="Bandaranaike D."/>
            <person name="Bellair M."/>
            <person name="Blankenburg K."/>
            <person name="Chao H."/>
            <person name="Dinh H."/>
            <person name="Doddapaneni H."/>
            <person name="Dugan-Rocha S."/>
            <person name="Elkadiri S."/>
            <person name="Gnanaolivu R."/>
            <person name="Hernandez B."/>
            <person name="Skinner E."/>
            <person name="Javaid M."/>
            <person name="Lee S."/>
            <person name="Li M."/>
            <person name="Ming W."/>
            <person name="Munidasa M."/>
            <person name="Muniz J."/>
            <person name="Nguyen L."/>
            <person name="Hughes D."/>
            <person name="Osuji N."/>
            <person name="Pu L.-L."/>
            <person name="Puazo M."/>
            <person name="Qu C."/>
            <person name="Quiroz J."/>
            <person name="Raj R."/>
            <person name="Weissenberger G."/>
            <person name="Xin Y."/>
            <person name="Zou X."/>
            <person name="Han Y."/>
            <person name="Worley K."/>
            <person name="Muzny D."/>
            <person name="Gibbs R."/>
        </authorList>
    </citation>
    <scope>NUCLEOTIDE SEQUENCE</scope>
    <source>
        <strain evidence="3">Sampled in the wild</strain>
    </source>
</reference>
<evidence type="ECO:0000259" key="2">
    <source>
        <dbReference type="Pfam" id="PF15998"/>
    </source>
</evidence>
<evidence type="ECO:0000313" key="3">
    <source>
        <dbReference type="EMBL" id="KAG8228329.1"/>
    </source>
</evidence>
<dbReference type="EMBL" id="KZ308367">
    <property type="protein sequence ID" value="KAG8228329.1"/>
    <property type="molecule type" value="Genomic_DNA"/>
</dbReference>
<reference evidence="3" key="1">
    <citation type="submission" date="2013-04" db="EMBL/GenBank/DDBJ databases">
        <authorList>
            <person name="Qu J."/>
            <person name="Murali S.C."/>
            <person name="Bandaranaike D."/>
            <person name="Bellair M."/>
            <person name="Blankenburg K."/>
            <person name="Chao H."/>
            <person name="Dinh H."/>
            <person name="Doddapaneni H."/>
            <person name="Downs B."/>
            <person name="Dugan-Rocha S."/>
            <person name="Elkadiri S."/>
            <person name="Gnanaolivu R.D."/>
            <person name="Hernandez B."/>
            <person name="Javaid M."/>
            <person name="Jayaseelan J.C."/>
            <person name="Lee S."/>
            <person name="Li M."/>
            <person name="Ming W."/>
            <person name="Munidasa M."/>
            <person name="Muniz J."/>
            <person name="Nguyen L."/>
            <person name="Ongeri F."/>
            <person name="Osuji N."/>
            <person name="Pu L.-L."/>
            <person name="Puazo M."/>
            <person name="Qu C."/>
            <person name="Quiroz J."/>
            <person name="Raj R."/>
            <person name="Weissenberger G."/>
            <person name="Xin Y."/>
            <person name="Zou X."/>
            <person name="Han Y."/>
            <person name="Richards S."/>
            <person name="Worley K."/>
            <person name="Muzny D."/>
            <person name="Gibbs R."/>
        </authorList>
    </citation>
    <scope>NUCLEOTIDE SEQUENCE</scope>
    <source>
        <strain evidence="3">Sampled in the wild</strain>
    </source>
</reference>